<evidence type="ECO:0000256" key="4">
    <source>
        <dbReference type="ARBA" id="ARBA00023288"/>
    </source>
</evidence>
<dbReference type="GO" id="GO:0005794">
    <property type="term" value="C:Golgi apparatus"/>
    <property type="evidence" value="ECO:0007669"/>
    <property type="project" value="TreeGrafter"/>
</dbReference>
<dbReference type="InterPro" id="IPR019142">
    <property type="entry name" value="Dymeclin"/>
</dbReference>
<dbReference type="AlphaFoldDB" id="A0AAD5JPV7"/>
<sequence length="130" mass="15036">MLLFYVMLVENDSFRVYVLSRTDPETIYIPILKIIYEAVEGKTNYSQVYILLIVLLVLSQDDVNNETIQKITVSNLTWFSERPLLKSISLGGMVILVLIRTLQFNLSHQKVCIHIEEKMNTCIDFCSSWG</sequence>
<keyword evidence="4" id="KW-0449">Lipoprotein</keyword>
<dbReference type="PANTHER" id="PTHR12895:SF9">
    <property type="entry name" value="DYMECLIN"/>
    <property type="match status" value="1"/>
</dbReference>
<name>A0AAD5JPV7_9FUNG</name>
<reference evidence="5" key="2">
    <citation type="submission" date="2023-02" db="EMBL/GenBank/DDBJ databases">
        <authorList>
            <consortium name="DOE Joint Genome Institute"/>
            <person name="Mondo S.J."/>
            <person name="Chang Y."/>
            <person name="Wang Y."/>
            <person name="Ahrendt S."/>
            <person name="Andreopoulos W."/>
            <person name="Barry K."/>
            <person name="Beard J."/>
            <person name="Benny G.L."/>
            <person name="Blankenship S."/>
            <person name="Bonito G."/>
            <person name="Cuomo C."/>
            <person name="Desiro A."/>
            <person name="Gervers K.A."/>
            <person name="Hundley H."/>
            <person name="Kuo A."/>
            <person name="LaButti K."/>
            <person name="Lang B.F."/>
            <person name="Lipzen A."/>
            <person name="O'Donnell K."/>
            <person name="Pangilinan J."/>
            <person name="Reynolds N."/>
            <person name="Sandor L."/>
            <person name="Smith M.W."/>
            <person name="Tsang A."/>
            <person name="Grigoriev I.V."/>
            <person name="Stajich J.E."/>
            <person name="Spatafora J.W."/>
        </authorList>
    </citation>
    <scope>NUCLEOTIDE SEQUENCE</scope>
    <source>
        <strain evidence="5">RSA 2281</strain>
    </source>
</reference>
<evidence type="ECO:0000256" key="3">
    <source>
        <dbReference type="ARBA" id="ARBA00022707"/>
    </source>
</evidence>
<evidence type="ECO:0000313" key="6">
    <source>
        <dbReference type="Proteomes" id="UP001209540"/>
    </source>
</evidence>
<organism evidence="5 6">
    <name type="scientific">Phascolomyces articulosus</name>
    <dbReference type="NCBI Taxonomy" id="60185"/>
    <lineage>
        <taxon>Eukaryota</taxon>
        <taxon>Fungi</taxon>
        <taxon>Fungi incertae sedis</taxon>
        <taxon>Mucoromycota</taxon>
        <taxon>Mucoromycotina</taxon>
        <taxon>Mucoromycetes</taxon>
        <taxon>Mucorales</taxon>
        <taxon>Lichtheimiaceae</taxon>
        <taxon>Phascolomyces</taxon>
    </lineage>
</organism>
<dbReference type="Proteomes" id="UP001209540">
    <property type="component" value="Unassembled WGS sequence"/>
</dbReference>
<comment type="caution">
    <text evidence="5">The sequence shown here is derived from an EMBL/GenBank/DDBJ whole genome shotgun (WGS) entry which is preliminary data.</text>
</comment>
<evidence type="ECO:0000256" key="2">
    <source>
        <dbReference type="ARBA" id="ARBA00015736"/>
    </source>
</evidence>
<comment type="similarity">
    <text evidence="1">Belongs to the dymeclin family.</text>
</comment>
<dbReference type="PANTHER" id="PTHR12895">
    <property type="entry name" value="DYMECLIN"/>
    <property type="match status" value="1"/>
</dbReference>
<evidence type="ECO:0000313" key="5">
    <source>
        <dbReference type="EMBL" id="KAI9248029.1"/>
    </source>
</evidence>
<keyword evidence="6" id="KW-1185">Reference proteome</keyword>
<dbReference type="EMBL" id="JAIXMP010000040">
    <property type="protein sequence ID" value="KAI9248029.1"/>
    <property type="molecule type" value="Genomic_DNA"/>
</dbReference>
<reference evidence="5" key="1">
    <citation type="journal article" date="2022" name="IScience">
        <title>Evolution of zygomycete secretomes and the origins of terrestrial fungal ecologies.</title>
        <authorList>
            <person name="Chang Y."/>
            <person name="Wang Y."/>
            <person name="Mondo S."/>
            <person name="Ahrendt S."/>
            <person name="Andreopoulos W."/>
            <person name="Barry K."/>
            <person name="Beard J."/>
            <person name="Benny G.L."/>
            <person name="Blankenship S."/>
            <person name="Bonito G."/>
            <person name="Cuomo C."/>
            <person name="Desiro A."/>
            <person name="Gervers K.A."/>
            <person name="Hundley H."/>
            <person name="Kuo A."/>
            <person name="LaButti K."/>
            <person name="Lang B.F."/>
            <person name="Lipzen A."/>
            <person name="O'Donnell K."/>
            <person name="Pangilinan J."/>
            <person name="Reynolds N."/>
            <person name="Sandor L."/>
            <person name="Smith M.E."/>
            <person name="Tsang A."/>
            <person name="Grigoriev I.V."/>
            <person name="Stajich J.E."/>
            <person name="Spatafora J.W."/>
        </authorList>
    </citation>
    <scope>NUCLEOTIDE SEQUENCE</scope>
    <source>
        <strain evidence="5">RSA 2281</strain>
    </source>
</reference>
<dbReference type="Pfam" id="PF09742">
    <property type="entry name" value="Dymeclin"/>
    <property type="match status" value="1"/>
</dbReference>
<gene>
    <name evidence="5" type="ORF">BDA99DRAFT_251891</name>
</gene>
<proteinExistence type="inferred from homology"/>
<evidence type="ECO:0000256" key="1">
    <source>
        <dbReference type="ARBA" id="ARBA00010603"/>
    </source>
</evidence>
<protein>
    <recommendedName>
        <fullName evidence="2">Dymeclin</fullName>
    </recommendedName>
</protein>
<dbReference type="GO" id="GO:0007030">
    <property type="term" value="P:Golgi organization"/>
    <property type="evidence" value="ECO:0007669"/>
    <property type="project" value="TreeGrafter"/>
</dbReference>
<accession>A0AAD5JPV7</accession>
<keyword evidence="3" id="KW-0519">Myristate</keyword>